<evidence type="ECO:0000313" key="1">
    <source>
        <dbReference type="EMBL" id="PMD41709.1"/>
    </source>
</evidence>
<dbReference type="Proteomes" id="UP000235786">
    <property type="component" value="Unassembled WGS sequence"/>
</dbReference>
<name>A0A2J6RT64_HYAVF</name>
<keyword evidence="2" id="KW-1185">Reference proteome</keyword>
<protein>
    <submittedName>
        <fullName evidence="1">Uncharacterized protein</fullName>
    </submittedName>
</protein>
<accession>A0A2J6RT64</accession>
<sequence length="125" mass="13958">MDQTNRDIIPNDLYFEDSPAIEGPAIDVFVHNIGLGPGFFRGFRASYQGTLEEVLAGIGEHIKDGEYEVMSLSASRYSVVLILRSRREAEDLNALFFKLQSALVKNAELRKYGREQVATSRSEGS</sequence>
<proteinExistence type="predicted"/>
<organism evidence="1 2">
    <name type="scientific">Hyaloscypha variabilis (strain UAMH 11265 / GT02V1 / F)</name>
    <name type="common">Meliniomyces variabilis</name>
    <dbReference type="NCBI Taxonomy" id="1149755"/>
    <lineage>
        <taxon>Eukaryota</taxon>
        <taxon>Fungi</taxon>
        <taxon>Dikarya</taxon>
        <taxon>Ascomycota</taxon>
        <taxon>Pezizomycotina</taxon>
        <taxon>Leotiomycetes</taxon>
        <taxon>Helotiales</taxon>
        <taxon>Hyaloscyphaceae</taxon>
        <taxon>Hyaloscypha</taxon>
        <taxon>Hyaloscypha variabilis</taxon>
    </lineage>
</organism>
<reference evidence="1 2" key="1">
    <citation type="submission" date="2016-04" db="EMBL/GenBank/DDBJ databases">
        <title>A degradative enzymes factory behind the ericoid mycorrhizal symbiosis.</title>
        <authorList>
            <consortium name="DOE Joint Genome Institute"/>
            <person name="Martino E."/>
            <person name="Morin E."/>
            <person name="Grelet G."/>
            <person name="Kuo A."/>
            <person name="Kohler A."/>
            <person name="Daghino S."/>
            <person name="Barry K."/>
            <person name="Choi C."/>
            <person name="Cichocki N."/>
            <person name="Clum A."/>
            <person name="Copeland A."/>
            <person name="Hainaut M."/>
            <person name="Haridas S."/>
            <person name="Labutti K."/>
            <person name="Lindquist E."/>
            <person name="Lipzen A."/>
            <person name="Khouja H.-R."/>
            <person name="Murat C."/>
            <person name="Ohm R."/>
            <person name="Olson A."/>
            <person name="Spatafora J."/>
            <person name="Veneault-Fourrey C."/>
            <person name="Henrissat B."/>
            <person name="Grigoriev I."/>
            <person name="Martin F."/>
            <person name="Perotto S."/>
        </authorList>
    </citation>
    <scope>NUCLEOTIDE SEQUENCE [LARGE SCALE GENOMIC DNA]</scope>
    <source>
        <strain evidence="1 2">F</strain>
    </source>
</reference>
<gene>
    <name evidence="1" type="ORF">L207DRAFT_633048</name>
</gene>
<dbReference type="OrthoDB" id="3518210at2759"/>
<evidence type="ECO:0000313" key="2">
    <source>
        <dbReference type="Proteomes" id="UP000235786"/>
    </source>
</evidence>
<dbReference type="EMBL" id="KZ613944">
    <property type="protein sequence ID" value="PMD41709.1"/>
    <property type="molecule type" value="Genomic_DNA"/>
</dbReference>
<dbReference type="AlphaFoldDB" id="A0A2J6RT64"/>